<comment type="cofactor">
    <cofactor evidence="6">
        <name>[4Fe-4S] cluster</name>
        <dbReference type="ChEBI" id="CHEBI:49883"/>
    </cofactor>
    <text evidence="6">Binds 1 [4Fe-4S] cluster. The cluster is coordinated with 3 cysteines and an exchangeable S-adenosyl-L-methionine.</text>
</comment>
<dbReference type="SUPFAM" id="SSF102114">
    <property type="entry name" value="Radical SAM enzymes"/>
    <property type="match status" value="1"/>
</dbReference>
<keyword evidence="9" id="KW-1185">Reference proteome</keyword>
<dbReference type="HOGENOM" id="CLU_044176_1_1_9"/>
<dbReference type="Proteomes" id="UP000006556">
    <property type="component" value="Chromosome"/>
</dbReference>
<sequence length="336" mass="37373">MYEAFYYEKKEQKLAACRLCPKMCTIRDGRSGFCRVRQNRDGTLYAANYGKVTSCGLDPIEKKPLYHFYPGSLILSFGTLGCNLRCGFCQNWTIAHGDPDAAEITPEQAVEMALQQTGRGLPNVGIAYTYSEPFMWYEFVWDTARLARKAGLKNVLVTNGYVNETPLRDILPYIDAMNIDVKGFTDGYYRENCAGRLEPVLRTVEICRAGCHVELTTLLVTGLNDSAGEIERLVDWVASLDPEIPLHFSRYFPNFEVSLPPTPLKTLKMAQEIALKKLAYVYIGNAPELGAGDTYCPSCGEEVISRVGYSTRAVGLDGKKCRSCGKEIRIAGEVTG</sequence>
<dbReference type="CDD" id="cd01335">
    <property type="entry name" value="Radical_SAM"/>
    <property type="match status" value="1"/>
</dbReference>
<gene>
    <name evidence="8" type="primary">PflA</name>
    <name evidence="8" type="ordered locus">PTH_0468</name>
</gene>
<dbReference type="InterPro" id="IPR027596">
    <property type="entry name" value="AmmeMemoSam_rS"/>
</dbReference>
<dbReference type="InterPro" id="IPR034457">
    <property type="entry name" value="Organic_radical-activating"/>
</dbReference>
<dbReference type="PIRSF" id="PIRSF004869">
    <property type="entry name" value="PflX_prd"/>
    <property type="match status" value="1"/>
</dbReference>
<name>A5D546_PELTS</name>
<evidence type="ECO:0000259" key="7">
    <source>
        <dbReference type="PROSITE" id="PS51918"/>
    </source>
</evidence>
<dbReference type="SFLD" id="SFLDG01101">
    <property type="entry name" value="Uncharacterised_Radical_SAM_Su"/>
    <property type="match status" value="1"/>
</dbReference>
<keyword evidence="3 6" id="KW-0479">Metal-binding</keyword>
<dbReference type="InterPro" id="IPR013785">
    <property type="entry name" value="Aldolase_TIM"/>
</dbReference>
<dbReference type="KEGG" id="pth:PTH_0468"/>
<keyword evidence="4 6" id="KW-0408">Iron</keyword>
<dbReference type="GO" id="GO:0051539">
    <property type="term" value="F:4 iron, 4 sulfur cluster binding"/>
    <property type="evidence" value="ECO:0007669"/>
    <property type="project" value="UniProtKB-KW"/>
</dbReference>
<dbReference type="STRING" id="370438.PTH_0468"/>
<protein>
    <submittedName>
        <fullName evidence="8">Pyruvate-formate lyase-activating enzyme</fullName>
    </submittedName>
</protein>
<feature type="binding site" evidence="6">
    <location>
        <position position="82"/>
    </location>
    <ligand>
        <name>[4Fe-4S] cluster</name>
        <dbReference type="ChEBI" id="CHEBI:49883"/>
        <note>4Fe-4S-S-AdoMet</note>
    </ligand>
</feature>
<proteinExistence type="predicted"/>
<evidence type="ECO:0000256" key="2">
    <source>
        <dbReference type="ARBA" id="ARBA00022691"/>
    </source>
</evidence>
<evidence type="ECO:0000256" key="5">
    <source>
        <dbReference type="ARBA" id="ARBA00023014"/>
    </source>
</evidence>
<feature type="domain" description="Radical SAM core" evidence="7">
    <location>
        <begin position="67"/>
        <end position="288"/>
    </location>
</feature>
<evidence type="ECO:0000256" key="1">
    <source>
        <dbReference type="ARBA" id="ARBA00022485"/>
    </source>
</evidence>
<keyword evidence="1" id="KW-0004">4Fe-4S</keyword>
<reference evidence="9" key="1">
    <citation type="journal article" date="2008" name="Genome Res.">
        <title>The genome of Pelotomaculum thermopropionicum reveals niche-associated evolution in anaerobic microbiota.</title>
        <authorList>
            <person name="Kosaka T."/>
            <person name="Kato S."/>
            <person name="Shimoyama T."/>
            <person name="Ishii S."/>
            <person name="Abe T."/>
            <person name="Watanabe K."/>
        </authorList>
    </citation>
    <scope>NUCLEOTIDE SEQUENCE [LARGE SCALE GENOMIC DNA]</scope>
    <source>
        <strain evidence="9">DSM 13744 / JCM 10971 / SI</strain>
    </source>
</reference>
<dbReference type="InterPro" id="IPR007197">
    <property type="entry name" value="rSAM"/>
</dbReference>
<organism evidence="8 9">
    <name type="scientific">Pelotomaculum thermopropionicum (strain DSM 13744 / JCM 10971 / SI)</name>
    <dbReference type="NCBI Taxonomy" id="370438"/>
    <lineage>
        <taxon>Bacteria</taxon>
        <taxon>Bacillati</taxon>
        <taxon>Bacillota</taxon>
        <taxon>Clostridia</taxon>
        <taxon>Eubacteriales</taxon>
        <taxon>Desulfotomaculaceae</taxon>
        <taxon>Pelotomaculum</taxon>
    </lineage>
</organism>
<dbReference type="EMBL" id="AP009389">
    <property type="protein sequence ID" value="BAF58649.1"/>
    <property type="molecule type" value="Genomic_DNA"/>
</dbReference>
<evidence type="ECO:0000313" key="9">
    <source>
        <dbReference type="Proteomes" id="UP000006556"/>
    </source>
</evidence>
<accession>A5D546</accession>
<keyword evidence="8" id="KW-0670">Pyruvate</keyword>
<dbReference type="PANTHER" id="PTHR30352:SF5">
    <property type="entry name" value="PYRUVATE FORMATE-LYASE 1-ACTIVATING ENZYME"/>
    <property type="match status" value="1"/>
</dbReference>
<feature type="binding site" evidence="6">
    <location>
        <position position="86"/>
    </location>
    <ligand>
        <name>[4Fe-4S] cluster</name>
        <dbReference type="ChEBI" id="CHEBI:49883"/>
        <note>4Fe-4S-S-AdoMet</note>
    </ligand>
</feature>
<keyword evidence="8" id="KW-0456">Lyase</keyword>
<evidence type="ECO:0000313" key="8">
    <source>
        <dbReference type="EMBL" id="BAF58649.1"/>
    </source>
</evidence>
<feature type="binding site" evidence="6">
    <location>
        <position position="89"/>
    </location>
    <ligand>
        <name>[4Fe-4S] cluster</name>
        <dbReference type="ChEBI" id="CHEBI:49883"/>
        <note>4Fe-4S-S-AdoMet</note>
    </ligand>
</feature>
<evidence type="ECO:0000256" key="4">
    <source>
        <dbReference type="ARBA" id="ARBA00023004"/>
    </source>
</evidence>
<keyword evidence="2 6" id="KW-0949">S-adenosyl-L-methionine</keyword>
<dbReference type="InterPro" id="IPR016431">
    <property type="entry name" value="Pyrv-formate_lyase-activ_prd"/>
</dbReference>
<dbReference type="SFLD" id="SFLDS00029">
    <property type="entry name" value="Radical_SAM"/>
    <property type="match status" value="1"/>
</dbReference>
<dbReference type="AlphaFoldDB" id="A5D546"/>
<dbReference type="GO" id="GO:0016829">
    <property type="term" value="F:lyase activity"/>
    <property type="evidence" value="ECO:0007669"/>
    <property type="project" value="UniProtKB-KW"/>
</dbReference>
<dbReference type="GO" id="GO:0046872">
    <property type="term" value="F:metal ion binding"/>
    <property type="evidence" value="ECO:0007669"/>
    <property type="project" value="UniProtKB-KW"/>
</dbReference>
<dbReference type="PROSITE" id="PS51918">
    <property type="entry name" value="RADICAL_SAM"/>
    <property type="match status" value="1"/>
</dbReference>
<keyword evidence="5 6" id="KW-0411">Iron-sulfur</keyword>
<dbReference type="InterPro" id="IPR058240">
    <property type="entry name" value="rSAM_sf"/>
</dbReference>
<evidence type="ECO:0000256" key="6">
    <source>
        <dbReference type="PIRSR" id="PIRSR004869-50"/>
    </source>
</evidence>
<dbReference type="PANTHER" id="PTHR30352">
    <property type="entry name" value="PYRUVATE FORMATE-LYASE-ACTIVATING ENZYME"/>
    <property type="match status" value="1"/>
</dbReference>
<evidence type="ECO:0000256" key="3">
    <source>
        <dbReference type="ARBA" id="ARBA00022723"/>
    </source>
</evidence>
<dbReference type="Pfam" id="PF04055">
    <property type="entry name" value="Radical_SAM"/>
    <property type="match status" value="1"/>
</dbReference>
<dbReference type="NCBIfam" id="TIGR04337">
    <property type="entry name" value="AmmeMemoSam_rS"/>
    <property type="match status" value="1"/>
</dbReference>
<dbReference type="eggNOG" id="COG1180">
    <property type="taxonomic scope" value="Bacteria"/>
</dbReference>
<dbReference type="Gene3D" id="3.20.20.70">
    <property type="entry name" value="Aldolase class I"/>
    <property type="match status" value="1"/>
</dbReference>